<reference evidence="1" key="1">
    <citation type="submission" date="2015-05" db="EMBL/GenBank/DDBJ databases">
        <title>Permanent draft genome of Rhodopirellula islandicus K833.</title>
        <authorList>
            <person name="Kizina J."/>
            <person name="Richter M."/>
            <person name="Glockner F.O."/>
            <person name="Harder J."/>
        </authorList>
    </citation>
    <scope>NUCLEOTIDE SEQUENCE [LARGE SCALE GENOMIC DNA]</scope>
    <source>
        <strain evidence="1">K833</strain>
    </source>
</reference>
<name>A0A0J1EQT8_RHOIS</name>
<accession>A0A0J1EQT8</accession>
<dbReference type="AlphaFoldDB" id="A0A0J1EQT8"/>
<dbReference type="EMBL" id="LECT01000001">
    <property type="protein sequence ID" value="KLU07844.1"/>
    <property type="molecule type" value="Genomic_DNA"/>
</dbReference>
<keyword evidence="2" id="KW-1185">Reference proteome</keyword>
<dbReference type="STRING" id="595434.RISK_000023"/>
<dbReference type="PATRIC" id="fig|595434.4.peg.23"/>
<sequence length="39" mass="4356">MGEACKHSSTQIHKSIQGKVFGGMNLRFLSHKHGFRRGS</sequence>
<protein>
    <submittedName>
        <fullName evidence="1">Uncharacterized protein</fullName>
    </submittedName>
</protein>
<comment type="caution">
    <text evidence="1">The sequence shown here is derived from an EMBL/GenBank/DDBJ whole genome shotgun (WGS) entry which is preliminary data.</text>
</comment>
<evidence type="ECO:0000313" key="1">
    <source>
        <dbReference type="EMBL" id="KLU07844.1"/>
    </source>
</evidence>
<evidence type="ECO:0000313" key="2">
    <source>
        <dbReference type="Proteomes" id="UP000036367"/>
    </source>
</evidence>
<organism evidence="1 2">
    <name type="scientific">Rhodopirellula islandica</name>
    <dbReference type="NCBI Taxonomy" id="595434"/>
    <lineage>
        <taxon>Bacteria</taxon>
        <taxon>Pseudomonadati</taxon>
        <taxon>Planctomycetota</taxon>
        <taxon>Planctomycetia</taxon>
        <taxon>Pirellulales</taxon>
        <taxon>Pirellulaceae</taxon>
        <taxon>Rhodopirellula</taxon>
    </lineage>
</organism>
<proteinExistence type="predicted"/>
<gene>
    <name evidence="1" type="ORF">RISK_000023</name>
</gene>
<dbReference type="Proteomes" id="UP000036367">
    <property type="component" value="Unassembled WGS sequence"/>
</dbReference>